<name>A0ABD4Z9Q0_GARVA</name>
<comment type="caution">
    <text evidence="3">The sequence shown here is derived from an EMBL/GenBank/DDBJ whole genome shotgun (WGS) entry which is preliminary data.</text>
</comment>
<evidence type="ECO:0000256" key="1">
    <source>
        <dbReference type="ARBA" id="ARBA00006865"/>
    </source>
</evidence>
<accession>A0ABD4Z9Q0</accession>
<dbReference type="EMBL" id="JASOGJ010000001">
    <property type="protein sequence ID" value="MDK6695041.1"/>
    <property type="molecule type" value="Genomic_DNA"/>
</dbReference>
<dbReference type="PROSITE" id="PS51762">
    <property type="entry name" value="GH16_2"/>
    <property type="match status" value="1"/>
</dbReference>
<feature type="domain" description="GH16" evidence="2">
    <location>
        <begin position="108"/>
        <end position="384"/>
    </location>
</feature>
<dbReference type="Proteomes" id="UP001240561">
    <property type="component" value="Unassembled WGS sequence"/>
</dbReference>
<proteinExistence type="inferred from homology"/>
<dbReference type="InterPro" id="IPR050546">
    <property type="entry name" value="Glycosyl_Hydrlase_16"/>
</dbReference>
<dbReference type="InterPro" id="IPR013320">
    <property type="entry name" value="ConA-like_dom_sf"/>
</dbReference>
<evidence type="ECO:0000313" key="3">
    <source>
        <dbReference type="EMBL" id="MDK6695041.1"/>
    </source>
</evidence>
<comment type="similarity">
    <text evidence="1">Belongs to the glycosyl hydrolase 16 family.</text>
</comment>
<dbReference type="Gene3D" id="2.60.120.200">
    <property type="match status" value="1"/>
</dbReference>
<evidence type="ECO:0000259" key="2">
    <source>
        <dbReference type="PROSITE" id="PS51762"/>
    </source>
</evidence>
<dbReference type="InterPro" id="IPR008979">
    <property type="entry name" value="Galactose-bd-like_sf"/>
</dbReference>
<dbReference type="Pfam" id="PF00722">
    <property type="entry name" value="Glyco_hydro_16"/>
    <property type="match status" value="1"/>
</dbReference>
<sequence length="655" mass="75985">MANSLEINSKHSRTFKNRDTDKAKTNIPVRFMIDDNVIKTLQVDFDGKDYTIYDSNLPENPIRKGKDFLGWFWRIKSSGNEYKAIFPFKLSLIPETLHSELSNGVTFYAKFGKNIPGNQLQKQGYRLIFHDEFNENNLDTKYWVNKYLSSWSTTSQNASNYLVNNGHLQLQINQNSQPWCPEFDGQTIVSGISTGNRNSLHNWTGKNIVRNPDKTELTHINQYGYYEMRMKGQPGSARHSAWWLLGFEDTPEQSAEIDIMEVQGRDNHKVPPNLHSWRDKIAFPHFTGLRSYYDKNKSFNDEYHVYGFDWQKGTGTRSGYPDRIVFYVDGNEYAKVSVNIDYPMIQLLSLYEKRSGGWTGSWQWEPYPNTMDIDYVRVYKKLPKNQHNLSSDQLHIVSIIAENPIVGNKDINTKSYDINGDGIKDYYEKNILGTKSYVRVNWSDGIETQEPVTWDPITEDDISKLRSGKTVMKRGIVNIVSLQKHSSHVTHMVITPEFSANNMKRYSSNGLVPVEPHAIDNLFNGEITNRYKTGVFDFKPSHLKQEKISINYKFDKCRSISGIEFYANYGNDQAIKKFKLSTSKDGINWENIKDGQKDMIFTIPWKTSQVHIERQYIKIPAAILKNSFKYYRIIPVDIGNTWHHMAMSEIHFVSK</sequence>
<organism evidence="3 4">
    <name type="scientific">Gardnerella vaginalis</name>
    <dbReference type="NCBI Taxonomy" id="2702"/>
    <lineage>
        <taxon>Bacteria</taxon>
        <taxon>Bacillati</taxon>
        <taxon>Actinomycetota</taxon>
        <taxon>Actinomycetes</taxon>
        <taxon>Bifidobacteriales</taxon>
        <taxon>Bifidobacteriaceae</taxon>
        <taxon>Gardnerella</taxon>
    </lineage>
</organism>
<dbReference type="Gene3D" id="2.60.120.260">
    <property type="entry name" value="Galactose-binding domain-like"/>
    <property type="match status" value="1"/>
</dbReference>
<dbReference type="PANTHER" id="PTHR10963">
    <property type="entry name" value="GLYCOSYL HYDROLASE-RELATED"/>
    <property type="match status" value="1"/>
</dbReference>
<dbReference type="CDD" id="cd00413">
    <property type="entry name" value="Glyco_hydrolase_16"/>
    <property type="match status" value="1"/>
</dbReference>
<dbReference type="SUPFAM" id="SSF49899">
    <property type="entry name" value="Concanavalin A-like lectins/glucanases"/>
    <property type="match status" value="1"/>
</dbReference>
<dbReference type="RefSeq" id="WP_004112247.1">
    <property type="nucleotide sequence ID" value="NZ_JABUHI010000001.1"/>
</dbReference>
<dbReference type="SUPFAM" id="SSF49785">
    <property type="entry name" value="Galactose-binding domain-like"/>
    <property type="match status" value="1"/>
</dbReference>
<dbReference type="PANTHER" id="PTHR10963:SF55">
    <property type="entry name" value="GLYCOSIDE HYDROLASE FAMILY 16 PROTEIN"/>
    <property type="match status" value="1"/>
</dbReference>
<evidence type="ECO:0000313" key="4">
    <source>
        <dbReference type="Proteomes" id="UP001240561"/>
    </source>
</evidence>
<dbReference type="AlphaFoldDB" id="A0ABD4Z9Q0"/>
<gene>
    <name evidence="3" type="ORF">QP177_00400</name>
</gene>
<protein>
    <submittedName>
        <fullName evidence="3">Family 16 glycosylhydrolase</fullName>
    </submittedName>
</protein>
<reference evidence="3 4" key="1">
    <citation type="submission" date="2023-05" db="EMBL/GenBank/DDBJ databases">
        <title>Cataloging the Phylogenetic Diversity of Human Bladder Bacteria.</title>
        <authorList>
            <person name="Du J."/>
        </authorList>
    </citation>
    <scope>NUCLEOTIDE SEQUENCE [LARGE SCALE GENOMIC DNA]</scope>
    <source>
        <strain evidence="3 4">UMB9230</strain>
    </source>
</reference>
<dbReference type="InterPro" id="IPR000757">
    <property type="entry name" value="Beta-glucanase-like"/>
</dbReference>